<gene>
    <name evidence="6" type="primary">TDA11</name>
    <name evidence="8" type="ORF">HG536_0A01090</name>
</gene>
<evidence type="ECO:0000256" key="4">
    <source>
        <dbReference type="ARBA" id="ARBA00022490"/>
    </source>
</evidence>
<evidence type="ECO:0000256" key="1">
    <source>
        <dbReference type="ARBA" id="ARBA00004496"/>
    </source>
</evidence>
<dbReference type="Pfam" id="PF17084">
    <property type="entry name" value="TDA11"/>
    <property type="match status" value="2"/>
</dbReference>
<protein>
    <recommendedName>
        <fullName evidence="3 6">Topoisomerase I damage affected protein 11</fullName>
    </recommendedName>
</protein>
<feature type="region of interest" description="Disordered" evidence="7">
    <location>
        <begin position="293"/>
        <end position="318"/>
    </location>
</feature>
<name>A0A7G3Z9V6_9SACH</name>
<feature type="compositionally biased region" description="Polar residues" evidence="7">
    <location>
        <begin position="59"/>
        <end position="71"/>
    </location>
</feature>
<evidence type="ECO:0000256" key="3">
    <source>
        <dbReference type="ARBA" id="ARBA00014140"/>
    </source>
</evidence>
<feature type="region of interest" description="Disordered" evidence="7">
    <location>
        <begin position="28"/>
        <end position="75"/>
    </location>
</feature>
<sequence>MNKFDEFIAATDKDLEVDTSTRVSSGSITLPAISSPGRRVSGGSISRKRDLHTHEGTKTYGQSRQTTPQRLSHQDHPLKYSEEQSFNVAIATRPGNGLSKRRSLIQPIVAPKTPEGHKKFNTSAPTTLMADRSYRPERNRSGSNASFRSSTADTDVMMSTLLQNLANKELEILDAKQRIEELKKQLASEDILYQERLKDLQELKEKVTNHFHKATNNNTSPTVDRVKKDLKGDEQAKKRQGHGSNHPVKDTVASNDVPARENRPSVWSKSLAIFNQFDQIIQNELERSLHWEEQSGTAAQQKGGQESDDEVRSGKQNEETISVTKSLWSFVSDMKYGLLGIEEESDSRQQNETFNDDELIRSELEGPNEPAVNDNKLKFVGGEMSAEEEEASKNVEMKDMPT</sequence>
<dbReference type="EMBL" id="CP059246">
    <property type="protein sequence ID" value="QLL30292.1"/>
    <property type="molecule type" value="Genomic_DNA"/>
</dbReference>
<evidence type="ECO:0000313" key="9">
    <source>
        <dbReference type="Proteomes" id="UP000515788"/>
    </source>
</evidence>
<keyword evidence="4 6" id="KW-0963">Cytoplasm</keyword>
<dbReference type="OrthoDB" id="4036304at2759"/>
<comment type="similarity">
    <text evidence="2 6">Belongs to the TDA11 family.</text>
</comment>
<feature type="region of interest" description="Disordered" evidence="7">
    <location>
        <begin position="210"/>
        <end position="261"/>
    </location>
</feature>
<keyword evidence="9" id="KW-1185">Reference proteome</keyword>
<evidence type="ECO:0000256" key="6">
    <source>
        <dbReference type="RuleBase" id="RU362140"/>
    </source>
</evidence>
<evidence type="ECO:0000256" key="5">
    <source>
        <dbReference type="ARBA" id="ARBA00023054"/>
    </source>
</evidence>
<keyword evidence="5" id="KW-0175">Coiled coil</keyword>
<dbReference type="AlphaFoldDB" id="A0A7G3Z9V6"/>
<accession>A0A7G3Z9V6</accession>
<dbReference type="InterPro" id="IPR031388">
    <property type="entry name" value="Tda11"/>
</dbReference>
<dbReference type="Proteomes" id="UP000515788">
    <property type="component" value="Chromosome 1"/>
</dbReference>
<evidence type="ECO:0000256" key="2">
    <source>
        <dbReference type="ARBA" id="ARBA00008382"/>
    </source>
</evidence>
<dbReference type="GO" id="GO:0005737">
    <property type="term" value="C:cytoplasm"/>
    <property type="evidence" value="ECO:0007669"/>
    <property type="project" value="UniProtKB-SubCell"/>
</dbReference>
<evidence type="ECO:0000256" key="7">
    <source>
        <dbReference type="SAM" id="MobiDB-lite"/>
    </source>
</evidence>
<feature type="compositionally biased region" description="Polar residues" evidence="7">
    <location>
        <begin position="294"/>
        <end position="304"/>
    </location>
</feature>
<comment type="subcellular location">
    <subcellularLocation>
        <location evidence="1 6">Cytoplasm</location>
    </subcellularLocation>
</comment>
<organism evidence="8 9">
    <name type="scientific">Torulaspora globosa</name>
    <dbReference type="NCBI Taxonomy" id="48254"/>
    <lineage>
        <taxon>Eukaryota</taxon>
        <taxon>Fungi</taxon>
        <taxon>Dikarya</taxon>
        <taxon>Ascomycota</taxon>
        <taxon>Saccharomycotina</taxon>
        <taxon>Saccharomycetes</taxon>
        <taxon>Saccharomycetales</taxon>
        <taxon>Saccharomycetaceae</taxon>
        <taxon>Torulaspora</taxon>
    </lineage>
</organism>
<evidence type="ECO:0000313" key="8">
    <source>
        <dbReference type="EMBL" id="QLL30292.1"/>
    </source>
</evidence>
<reference evidence="8 9" key="1">
    <citation type="submission" date="2020-06" db="EMBL/GenBank/DDBJ databases">
        <title>The yeast mating-type switching endonuclease HO is a domesticated member of an unorthodox homing genetic element family.</title>
        <authorList>
            <person name="Coughlan A.Y."/>
            <person name="Lombardi L."/>
            <person name="Braun-Galleani S."/>
            <person name="Martos A.R."/>
            <person name="Galeote V."/>
            <person name="Bigey F."/>
            <person name="Dequin S."/>
            <person name="Byrne K.P."/>
            <person name="Wolfe K.H."/>
        </authorList>
    </citation>
    <scope>NUCLEOTIDE SEQUENCE [LARGE SCALE GENOMIC DNA]</scope>
    <source>
        <strain evidence="8 9">CBS764</strain>
    </source>
</reference>
<feature type="compositionally biased region" description="Basic and acidic residues" evidence="7">
    <location>
        <begin position="224"/>
        <end position="237"/>
    </location>
</feature>
<proteinExistence type="inferred from homology"/>